<dbReference type="Proteomes" id="UP000678545">
    <property type="component" value="Unassembled WGS sequence"/>
</dbReference>
<dbReference type="AlphaFoldDB" id="A0A941E3P8"/>
<reference evidence="2" key="1">
    <citation type="submission" date="2021-04" db="EMBL/GenBank/DDBJ databases">
        <title>novel species isolated from subtropical streams in China.</title>
        <authorList>
            <person name="Lu H."/>
        </authorList>
    </citation>
    <scope>NUCLEOTIDE SEQUENCE</scope>
    <source>
        <strain evidence="2">FT137W</strain>
    </source>
</reference>
<name>A0A941E3P8_9BURK</name>
<keyword evidence="1" id="KW-0732">Signal</keyword>
<comment type="caution">
    <text evidence="2">The sequence shown here is derived from an EMBL/GenBank/DDBJ whole genome shotgun (WGS) entry which is preliminary data.</text>
</comment>
<feature type="signal peptide" evidence="1">
    <location>
        <begin position="1"/>
        <end position="25"/>
    </location>
</feature>
<dbReference type="InterPro" id="IPR012899">
    <property type="entry name" value="LTXXQ"/>
</dbReference>
<evidence type="ECO:0000313" key="2">
    <source>
        <dbReference type="EMBL" id="MBR7801775.1"/>
    </source>
</evidence>
<proteinExistence type="predicted"/>
<keyword evidence="3" id="KW-1185">Reference proteome</keyword>
<evidence type="ECO:0000256" key="1">
    <source>
        <dbReference type="SAM" id="SignalP"/>
    </source>
</evidence>
<gene>
    <name evidence="2" type="ORF">KDM90_17315</name>
</gene>
<dbReference type="RefSeq" id="WP_212676873.1">
    <property type="nucleotide sequence ID" value="NZ_JAGSPJ010000008.1"/>
</dbReference>
<evidence type="ECO:0000313" key="3">
    <source>
        <dbReference type="Proteomes" id="UP000678545"/>
    </source>
</evidence>
<sequence>MKLFKKTMLLSCFALSLIGATAVFAQQHANSSNASEPVRIGERNRAKMQAAMEKYHHRLHDKLKLSAQQEVAWKAFTDVMATRQEMQAERPPIQNLSAPVQMEKMLEHAQQRVLHLQKHLDALKTFYAVLTPEQQKVFDEHHHRMQRGMRMHMRDRMQDRMHNRQREHGMEMTPSK</sequence>
<dbReference type="Pfam" id="PF07813">
    <property type="entry name" value="LTXXQ"/>
    <property type="match status" value="1"/>
</dbReference>
<dbReference type="EMBL" id="JAGSPJ010000008">
    <property type="protein sequence ID" value="MBR7801775.1"/>
    <property type="molecule type" value="Genomic_DNA"/>
</dbReference>
<protein>
    <submittedName>
        <fullName evidence="2">Spy/CpxP family protein refolding chaperone</fullName>
    </submittedName>
</protein>
<organism evidence="2 3">
    <name type="scientific">Undibacterium fentianense</name>
    <dbReference type="NCBI Taxonomy" id="2828728"/>
    <lineage>
        <taxon>Bacteria</taxon>
        <taxon>Pseudomonadati</taxon>
        <taxon>Pseudomonadota</taxon>
        <taxon>Betaproteobacteria</taxon>
        <taxon>Burkholderiales</taxon>
        <taxon>Oxalobacteraceae</taxon>
        <taxon>Undibacterium</taxon>
    </lineage>
</organism>
<dbReference type="GO" id="GO:0042597">
    <property type="term" value="C:periplasmic space"/>
    <property type="evidence" value="ECO:0007669"/>
    <property type="project" value="InterPro"/>
</dbReference>
<feature type="chain" id="PRO_5037416971" evidence="1">
    <location>
        <begin position="26"/>
        <end position="176"/>
    </location>
</feature>
<accession>A0A941E3P8</accession>